<organism evidence="7 8">
    <name type="scientific">Stenotrophomonas pavanii</name>
    <dbReference type="NCBI Taxonomy" id="487698"/>
    <lineage>
        <taxon>Bacteria</taxon>
        <taxon>Pseudomonadati</taxon>
        <taxon>Pseudomonadota</taxon>
        <taxon>Gammaproteobacteria</taxon>
        <taxon>Lysobacterales</taxon>
        <taxon>Lysobacteraceae</taxon>
        <taxon>Stenotrophomonas</taxon>
    </lineage>
</organism>
<evidence type="ECO:0000256" key="1">
    <source>
        <dbReference type="ARBA" id="ARBA00005384"/>
    </source>
</evidence>
<dbReference type="Pfam" id="PF00392">
    <property type="entry name" value="GntR"/>
    <property type="match status" value="1"/>
</dbReference>
<accession>A0A246KVH9</accession>
<feature type="domain" description="HTH gntR-type" evidence="6">
    <location>
        <begin position="5"/>
        <end position="73"/>
    </location>
</feature>
<dbReference type="Gene3D" id="1.10.10.10">
    <property type="entry name" value="Winged helix-like DNA-binding domain superfamily/Winged helix DNA-binding domain"/>
    <property type="match status" value="1"/>
</dbReference>
<dbReference type="Gene3D" id="3.40.640.10">
    <property type="entry name" value="Type I PLP-dependent aspartate aminotransferase-like (Major domain)"/>
    <property type="match status" value="1"/>
</dbReference>
<dbReference type="InterPro" id="IPR051446">
    <property type="entry name" value="HTH_trans_reg/aminotransferase"/>
</dbReference>
<dbReference type="InterPro" id="IPR015422">
    <property type="entry name" value="PyrdxlP-dep_Trfase_small"/>
</dbReference>
<dbReference type="InterPro" id="IPR015421">
    <property type="entry name" value="PyrdxlP-dep_Trfase_major"/>
</dbReference>
<dbReference type="PROSITE" id="PS50949">
    <property type="entry name" value="HTH_GNTR"/>
    <property type="match status" value="1"/>
</dbReference>
<dbReference type="Proteomes" id="UP000197904">
    <property type="component" value="Unassembled WGS sequence"/>
</dbReference>
<comment type="similarity">
    <text evidence="1">In the C-terminal section; belongs to the class-I pyridoxal-phosphate-dependent aminotransferase family.</text>
</comment>
<dbReference type="GO" id="GO:0030170">
    <property type="term" value="F:pyridoxal phosphate binding"/>
    <property type="evidence" value="ECO:0007669"/>
    <property type="project" value="InterPro"/>
</dbReference>
<dbReference type="PANTHER" id="PTHR46577">
    <property type="entry name" value="HTH-TYPE TRANSCRIPTIONAL REGULATORY PROTEIN GABR"/>
    <property type="match status" value="1"/>
</dbReference>
<keyword evidence="2" id="KW-0663">Pyridoxal phosphate</keyword>
<sequence length="459" mass="50140">MPPPLTRIESVIQAVRTRINARADGPGTRLPSVRAQAAAMGVSVSTVVEAYERLAAEGLISARAGSGFYVSGPAAPLALAEMEPRLDRAVDPLWVSRQPLETPPGHLKPGCGWMPSDWLYHDGVRRGLRRLARADAMHLVDYAGPLGLPALRQLLQRRSATLGIDAPMEQILLTESGTHAVDLLCRFLLKPGDCVLVDDPSYFNYHAMLKAHQVQAIGVPYTHSGPDLEAFAQALQAHSPRLYITNSGLHNPTGAVLSANTAHRLLGLAERSELIIVEDDIFADFELQPAPRLAALDGLSRVIHVGSFSKTLSAASRCGYIAARHDWIEALTDLKLATSFGGGHLASQLMHIALTDSGYRRHMQSIRSRLADARRYTLRKLHALGITPWLQPEAGLFLWCQLPDGRDAATLARQCLREGIVLAPGNAFSQSQRAADYVRFNVSQCQDPRIWQVLARALR</sequence>
<dbReference type="RefSeq" id="WP_088476251.1">
    <property type="nucleotide sequence ID" value="NZ_NIXP01000114.1"/>
</dbReference>
<evidence type="ECO:0000259" key="6">
    <source>
        <dbReference type="PROSITE" id="PS50949"/>
    </source>
</evidence>
<name>A0A246KVH9_9GAMM</name>
<dbReference type="EMBL" id="NIXP01000114">
    <property type="protein sequence ID" value="OWR29755.1"/>
    <property type="molecule type" value="Genomic_DNA"/>
</dbReference>
<dbReference type="InterPro" id="IPR000524">
    <property type="entry name" value="Tscrpt_reg_HTH_GntR"/>
</dbReference>
<evidence type="ECO:0000256" key="3">
    <source>
        <dbReference type="ARBA" id="ARBA00023015"/>
    </source>
</evidence>
<dbReference type="Pfam" id="PF00155">
    <property type="entry name" value="Aminotran_1_2"/>
    <property type="match status" value="1"/>
</dbReference>
<dbReference type="InterPro" id="IPR036388">
    <property type="entry name" value="WH-like_DNA-bd_sf"/>
</dbReference>
<dbReference type="InterPro" id="IPR004839">
    <property type="entry name" value="Aminotransferase_I/II_large"/>
</dbReference>
<dbReference type="InterPro" id="IPR036390">
    <property type="entry name" value="WH_DNA-bd_sf"/>
</dbReference>
<protein>
    <submittedName>
        <fullName evidence="7">GntR family transcriptional regulator</fullName>
    </submittedName>
</protein>
<dbReference type="AlphaFoldDB" id="A0A246KVH9"/>
<evidence type="ECO:0000256" key="5">
    <source>
        <dbReference type="ARBA" id="ARBA00023163"/>
    </source>
</evidence>
<dbReference type="SMART" id="SM00345">
    <property type="entry name" value="HTH_GNTR"/>
    <property type="match status" value="1"/>
</dbReference>
<dbReference type="CDD" id="cd00609">
    <property type="entry name" value="AAT_like"/>
    <property type="match status" value="1"/>
</dbReference>
<evidence type="ECO:0000256" key="4">
    <source>
        <dbReference type="ARBA" id="ARBA00023125"/>
    </source>
</evidence>
<evidence type="ECO:0000256" key="2">
    <source>
        <dbReference type="ARBA" id="ARBA00022898"/>
    </source>
</evidence>
<keyword evidence="4" id="KW-0238">DNA-binding</keyword>
<dbReference type="GO" id="GO:0003677">
    <property type="term" value="F:DNA binding"/>
    <property type="evidence" value="ECO:0007669"/>
    <property type="project" value="UniProtKB-KW"/>
</dbReference>
<dbReference type="CDD" id="cd07377">
    <property type="entry name" value="WHTH_GntR"/>
    <property type="match status" value="1"/>
</dbReference>
<dbReference type="GO" id="GO:0003700">
    <property type="term" value="F:DNA-binding transcription factor activity"/>
    <property type="evidence" value="ECO:0007669"/>
    <property type="project" value="InterPro"/>
</dbReference>
<dbReference type="SUPFAM" id="SSF53383">
    <property type="entry name" value="PLP-dependent transferases"/>
    <property type="match status" value="1"/>
</dbReference>
<reference evidence="7 8" key="1">
    <citation type="submission" date="2017-06" db="EMBL/GenBank/DDBJ databases">
        <authorList>
            <person name="Kim H.J."/>
            <person name="Triplett B.A."/>
        </authorList>
    </citation>
    <scope>NUCLEOTIDE SEQUENCE [LARGE SCALE GENOMIC DNA]</scope>
    <source>
        <strain evidence="7 8">S18795</strain>
    </source>
</reference>
<proteinExistence type="inferred from homology"/>
<evidence type="ECO:0000313" key="7">
    <source>
        <dbReference type="EMBL" id="OWR29755.1"/>
    </source>
</evidence>
<dbReference type="InterPro" id="IPR015424">
    <property type="entry name" value="PyrdxlP-dep_Trfase"/>
</dbReference>
<comment type="caution">
    <text evidence="7">The sequence shown here is derived from an EMBL/GenBank/DDBJ whole genome shotgun (WGS) entry which is preliminary data.</text>
</comment>
<dbReference type="SUPFAM" id="SSF46785">
    <property type="entry name" value="Winged helix' DNA-binding domain"/>
    <property type="match status" value="1"/>
</dbReference>
<keyword evidence="5" id="KW-0804">Transcription</keyword>
<dbReference type="PANTHER" id="PTHR46577:SF2">
    <property type="entry name" value="TRANSCRIPTIONAL REGULATORY PROTEIN"/>
    <property type="match status" value="1"/>
</dbReference>
<dbReference type="Gene3D" id="3.90.1150.10">
    <property type="entry name" value="Aspartate Aminotransferase, domain 1"/>
    <property type="match status" value="1"/>
</dbReference>
<evidence type="ECO:0000313" key="8">
    <source>
        <dbReference type="Proteomes" id="UP000197904"/>
    </source>
</evidence>
<gene>
    <name evidence="7" type="ORF">CEE55_16905</name>
</gene>
<keyword evidence="3" id="KW-0805">Transcription regulation</keyword>